<keyword evidence="2" id="KW-0560">Oxidoreductase</keyword>
<evidence type="ECO:0000313" key="5">
    <source>
        <dbReference type="EMBL" id="ADP80786.1"/>
    </source>
</evidence>
<dbReference type="RefSeq" id="WP_013423904.1">
    <property type="nucleotide sequence ID" value="NC_014666.1"/>
</dbReference>
<evidence type="ECO:0000259" key="3">
    <source>
        <dbReference type="Pfam" id="PF01113"/>
    </source>
</evidence>
<dbReference type="InParanoid" id="E3J6L0"/>
<keyword evidence="6" id="KW-1185">Reference proteome</keyword>
<dbReference type="InterPro" id="IPR036291">
    <property type="entry name" value="NAD(P)-bd_dom_sf"/>
</dbReference>
<keyword evidence="1" id="KW-0521">NADP</keyword>
<name>E3J6L0_PSEI1</name>
<dbReference type="Gene3D" id="3.40.50.720">
    <property type="entry name" value="NAD(P)-binding Rossmann-like Domain"/>
    <property type="match status" value="1"/>
</dbReference>
<dbReference type="STRING" id="298654.FraEuI1c_2758"/>
<dbReference type="Proteomes" id="UP000002484">
    <property type="component" value="Chromosome"/>
</dbReference>
<proteinExistence type="predicted"/>
<dbReference type="SUPFAM" id="SSF51735">
    <property type="entry name" value="NAD(P)-binding Rossmann-fold domains"/>
    <property type="match status" value="1"/>
</dbReference>
<gene>
    <name evidence="5" type="ordered locus">FraEuI1c_2758</name>
</gene>
<evidence type="ECO:0000256" key="1">
    <source>
        <dbReference type="ARBA" id="ARBA00022857"/>
    </source>
</evidence>
<dbReference type="CDD" id="cd24146">
    <property type="entry name" value="nat-AmDH_N_like"/>
    <property type="match status" value="1"/>
</dbReference>
<dbReference type="OrthoDB" id="4759936at2"/>
<reference evidence="5 6" key="1">
    <citation type="submission" date="2010-10" db="EMBL/GenBank/DDBJ databases">
        <title>Complete sequence of Frankia sp. EuI1c.</title>
        <authorList>
            <consortium name="US DOE Joint Genome Institute"/>
            <person name="Lucas S."/>
            <person name="Copeland A."/>
            <person name="Lapidus A."/>
            <person name="Cheng J.-F."/>
            <person name="Bruce D."/>
            <person name="Goodwin L."/>
            <person name="Pitluck S."/>
            <person name="Chertkov O."/>
            <person name="Detter J.C."/>
            <person name="Han C."/>
            <person name="Tapia R."/>
            <person name="Land M."/>
            <person name="Hauser L."/>
            <person name="Jeffries C."/>
            <person name="Kyrpides N."/>
            <person name="Ivanova N."/>
            <person name="Mikhailova N."/>
            <person name="Beauchemin N."/>
            <person name="Sen A."/>
            <person name="Sur S.A."/>
            <person name="Gtari M."/>
            <person name="Wall L."/>
            <person name="Tisa L."/>
            <person name="Woyke T."/>
        </authorList>
    </citation>
    <scope>NUCLEOTIDE SEQUENCE [LARGE SCALE GENOMIC DNA]</scope>
    <source>
        <strain evidence="6">DSM 45817 / CECT 9037 / EuI1c</strain>
    </source>
</reference>
<organism evidence="5 6">
    <name type="scientific">Pseudofrankia inefficax (strain DSM 45817 / CECT 9037 / DDB 130130 / EuI1c)</name>
    <name type="common">Frankia inefficax</name>
    <dbReference type="NCBI Taxonomy" id="298654"/>
    <lineage>
        <taxon>Bacteria</taxon>
        <taxon>Bacillati</taxon>
        <taxon>Actinomycetota</taxon>
        <taxon>Actinomycetes</taxon>
        <taxon>Frankiales</taxon>
        <taxon>Frankiaceae</taxon>
        <taxon>Pseudofrankia</taxon>
    </lineage>
</organism>
<dbReference type="eggNOG" id="COG3804">
    <property type="taxonomic scope" value="Bacteria"/>
</dbReference>
<feature type="domain" description="2,4-diaminopentanoate dehydrogenase C-terminal" evidence="4">
    <location>
        <begin position="140"/>
        <end position="334"/>
    </location>
</feature>
<dbReference type="InterPro" id="IPR045760">
    <property type="entry name" value="DAP_DH_C"/>
</dbReference>
<protein>
    <submittedName>
        <fullName evidence="5">Dihydrodipicolinate reductase</fullName>
    </submittedName>
</protein>
<dbReference type="GO" id="GO:0008839">
    <property type="term" value="F:4-hydroxy-tetrahydrodipicolinate reductase"/>
    <property type="evidence" value="ECO:0007669"/>
    <property type="project" value="InterPro"/>
</dbReference>
<dbReference type="EMBL" id="CP002299">
    <property type="protein sequence ID" value="ADP80786.1"/>
    <property type="molecule type" value="Genomic_DNA"/>
</dbReference>
<dbReference type="Pfam" id="PF01113">
    <property type="entry name" value="DapB_N"/>
    <property type="match status" value="1"/>
</dbReference>
<dbReference type="Pfam" id="PF19328">
    <property type="entry name" value="DAP_DH_C"/>
    <property type="match status" value="1"/>
</dbReference>
<sequence length="341" mass="36306">MAIRVAQWTTGEVGRPAVRAVLATPGLELVGCFAWSKDKVGKDVGELCKLPPLGITSTGDLDEFIALRPDVVLYMPLVWSVDEMVRLLEAGINVISTANFITGHSYGEEEMRRLDQAAKNGGVSLYGSGVNPGQASAVGLTVAAVCREVERLSIFEAADCTPYPSAETWRSVGFGSPPDTPGLAETARKRQLVFQDAVEVTAKALGVELDDVRYAPEFGVATKDLDLGYMQIAKGMVCGIKGVWQGIVNGKPFVELGLLWRLGDAMEPDWPIAEGYVIEVRGVPNVRVRYELDPPAVGDDFSASTANPAVNAIPAVVAAHPGLVTIDELPLITARSVSIAS</sequence>
<feature type="domain" description="Dihydrodipicolinate reductase N-terminal" evidence="3">
    <location>
        <begin position="10"/>
        <end position="96"/>
    </location>
</feature>
<dbReference type="AlphaFoldDB" id="E3J6L0"/>
<dbReference type="GO" id="GO:0009089">
    <property type="term" value="P:lysine biosynthetic process via diaminopimelate"/>
    <property type="evidence" value="ECO:0007669"/>
    <property type="project" value="InterPro"/>
</dbReference>
<evidence type="ECO:0000313" key="6">
    <source>
        <dbReference type="Proteomes" id="UP000002484"/>
    </source>
</evidence>
<dbReference type="InterPro" id="IPR000846">
    <property type="entry name" value="DapB_N"/>
</dbReference>
<dbReference type="HOGENOM" id="CLU_050509_0_0_11"/>
<evidence type="ECO:0000259" key="4">
    <source>
        <dbReference type="Pfam" id="PF19328"/>
    </source>
</evidence>
<evidence type="ECO:0000256" key="2">
    <source>
        <dbReference type="ARBA" id="ARBA00023002"/>
    </source>
</evidence>
<dbReference type="KEGG" id="fri:FraEuI1c_2758"/>
<accession>E3J6L0</accession>